<name>A0ACB7ZAK7_9ERIC</name>
<evidence type="ECO:0000313" key="1">
    <source>
        <dbReference type="EMBL" id="KAH7862774.1"/>
    </source>
</evidence>
<accession>A0ACB7ZAK7</accession>
<organism evidence="1 2">
    <name type="scientific">Vaccinium darrowii</name>
    <dbReference type="NCBI Taxonomy" id="229202"/>
    <lineage>
        <taxon>Eukaryota</taxon>
        <taxon>Viridiplantae</taxon>
        <taxon>Streptophyta</taxon>
        <taxon>Embryophyta</taxon>
        <taxon>Tracheophyta</taxon>
        <taxon>Spermatophyta</taxon>
        <taxon>Magnoliopsida</taxon>
        <taxon>eudicotyledons</taxon>
        <taxon>Gunneridae</taxon>
        <taxon>Pentapetalae</taxon>
        <taxon>asterids</taxon>
        <taxon>Ericales</taxon>
        <taxon>Ericaceae</taxon>
        <taxon>Vaccinioideae</taxon>
        <taxon>Vaccinieae</taxon>
        <taxon>Vaccinium</taxon>
    </lineage>
</organism>
<keyword evidence="2" id="KW-1185">Reference proteome</keyword>
<sequence length="133" mass="15022">MSGWVHWLQLDAGEFSHLQKLEVIKCPKLIGDLPQKVPSLVRLEVKGCPKLVASLPRTTSMRELVLDDCQELKLEWHDVSSVETLDISGFASLEELTREVLNTNKYEGTEGRGMPKAYVISRGNYAPQQLERT</sequence>
<proteinExistence type="predicted"/>
<protein>
    <submittedName>
        <fullName evidence="1">Uncharacterized protein</fullName>
    </submittedName>
</protein>
<comment type="caution">
    <text evidence="1">The sequence shown here is derived from an EMBL/GenBank/DDBJ whole genome shotgun (WGS) entry which is preliminary data.</text>
</comment>
<dbReference type="EMBL" id="CM037162">
    <property type="protein sequence ID" value="KAH7862774.1"/>
    <property type="molecule type" value="Genomic_DNA"/>
</dbReference>
<gene>
    <name evidence="1" type="ORF">Vadar_009301</name>
</gene>
<dbReference type="Proteomes" id="UP000828048">
    <property type="component" value="Chromosome 12"/>
</dbReference>
<evidence type="ECO:0000313" key="2">
    <source>
        <dbReference type="Proteomes" id="UP000828048"/>
    </source>
</evidence>
<reference evidence="1 2" key="1">
    <citation type="journal article" date="2021" name="Hortic Res">
        <title>High-quality reference genome and annotation aids understanding of berry development for evergreen blueberry (Vaccinium darrowii).</title>
        <authorList>
            <person name="Yu J."/>
            <person name="Hulse-Kemp A.M."/>
            <person name="Babiker E."/>
            <person name="Staton M."/>
        </authorList>
    </citation>
    <scope>NUCLEOTIDE SEQUENCE [LARGE SCALE GENOMIC DNA]</scope>
    <source>
        <strain evidence="2">cv. NJ 8807/NJ 8810</strain>
        <tissue evidence="1">Young leaf</tissue>
    </source>
</reference>